<feature type="non-terminal residue" evidence="1">
    <location>
        <position position="1"/>
    </location>
</feature>
<dbReference type="AlphaFoldDB" id="X1LZ73"/>
<dbReference type="InterPro" id="IPR010994">
    <property type="entry name" value="RuvA_2-like"/>
</dbReference>
<dbReference type="Gene3D" id="1.10.150.20">
    <property type="entry name" value="5' to 3' exonuclease, C-terminal subdomain"/>
    <property type="match status" value="1"/>
</dbReference>
<protein>
    <recommendedName>
        <fullName evidence="2">DisA/LigA helix-hairpin-helix motif domain-containing protein</fullName>
    </recommendedName>
</protein>
<name>X1LZ73_9ZZZZ</name>
<proteinExistence type="predicted"/>
<comment type="caution">
    <text evidence="1">The sequence shown here is derived from an EMBL/GenBank/DDBJ whole genome shotgun (WGS) entry which is preliminary data.</text>
</comment>
<sequence length="104" mass="11636">CTNELCESKLLEKLKHFVKVVDIPDVGEKILERLYESEMVLYGLDLYTLGVGDLMGLSRVGRPLAEKLVKNINTRREISLAKFLESIGIRCLGSVTSLAVAHKF</sequence>
<feature type="non-terminal residue" evidence="1">
    <location>
        <position position="104"/>
    </location>
</feature>
<reference evidence="1" key="1">
    <citation type="journal article" date="2014" name="Front. Microbiol.">
        <title>High frequency of phylogenetically diverse reductive dehalogenase-homologous genes in deep subseafloor sedimentary metagenomes.</title>
        <authorList>
            <person name="Kawai M."/>
            <person name="Futagami T."/>
            <person name="Toyoda A."/>
            <person name="Takaki Y."/>
            <person name="Nishi S."/>
            <person name="Hori S."/>
            <person name="Arai W."/>
            <person name="Tsubouchi T."/>
            <person name="Morono Y."/>
            <person name="Uchiyama I."/>
            <person name="Ito T."/>
            <person name="Fujiyama A."/>
            <person name="Inagaki F."/>
            <person name="Takami H."/>
        </authorList>
    </citation>
    <scope>NUCLEOTIDE SEQUENCE</scope>
    <source>
        <strain evidence="1">Expedition CK06-06</strain>
    </source>
</reference>
<dbReference type="EMBL" id="BARU01047452">
    <property type="protein sequence ID" value="GAH99423.1"/>
    <property type="molecule type" value="Genomic_DNA"/>
</dbReference>
<organism evidence="1">
    <name type="scientific">marine sediment metagenome</name>
    <dbReference type="NCBI Taxonomy" id="412755"/>
    <lineage>
        <taxon>unclassified sequences</taxon>
        <taxon>metagenomes</taxon>
        <taxon>ecological metagenomes</taxon>
    </lineage>
</organism>
<dbReference type="SUPFAM" id="SSF47781">
    <property type="entry name" value="RuvA domain 2-like"/>
    <property type="match status" value="1"/>
</dbReference>
<gene>
    <name evidence="1" type="ORF">S03H2_71099</name>
</gene>
<evidence type="ECO:0008006" key="2">
    <source>
        <dbReference type="Google" id="ProtNLM"/>
    </source>
</evidence>
<evidence type="ECO:0000313" key="1">
    <source>
        <dbReference type="EMBL" id="GAH99423.1"/>
    </source>
</evidence>
<accession>X1LZ73</accession>